<protein>
    <submittedName>
        <fullName evidence="1">Uncharacterized protein</fullName>
    </submittedName>
</protein>
<proteinExistence type="predicted"/>
<dbReference type="EMBL" id="MN739311">
    <property type="protein sequence ID" value="QHS97972.1"/>
    <property type="molecule type" value="Genomic_DNA"/>
</dbReference>
<dbReference type="AlphaFoldDB" id="A0A6C0C0Z6"/>
<name>A0A6C0C0Z6_9ZZZZ</name>
<organism evidence="1">
    <name type="scientific">viral metagenome</name>
    <dbReference type="NCBI Taxonomy" id="1070528"/>
    <lineage>
        <taxon>unclassified sequences</taxon>
        <taxon>metagenomes</taxon>
        <taxon>organismal metagenomes</taxon>
    </lineage>
</organism>
<reference evidence="1" key="1">
    <citation type="journal article" date="2020" name="Nature">
        <title>Giant virus diversity and host interactions through global metagenomics.</title>
        <authorList>
            <person name="Schulz F."/>
            <person name="Roux S."/>
            <person name="Paez-Espino D."/>
            <person name="Jungbluth S."/>
            <person name="Walsh D.A."/>
            <person name="Denef V.J."/>
            <person name="McMahon K.D."/>
            <person name="Konstantinidis K.T."/>
            <person name="Eloe-Fadrosh E.A."/>
            <person name="Kyrpides N.C."/>
            <person name="Woyke T."/>
        </authorList>
    </citation>
    <scope>NUCLEOTIDE SEQUENCE</scope>
    <source>
        <strain evidence="1">GVMAG-M-3300020182-33</strain>
    </source>
</reference>
<accession>A0A6C0C0Z6</accession>
<sequence>MIMASLPLAEMICSLGFFSSLESKGTCDAIDDVTKSIAIKWLQKNQANPKAVKLCGSELKKTICMVVKMKTAIVPDDQEACRRKPTSVVVTAEQVHSEISATPLSDIKRGFLELVMEKRAGTGWGAAKASGTCHA</sequence>
<evidence type="ECO:0000313" key="1">
    <source>
        <dbReference type="EMBL" id="QHS97972.1"/>
    </source>
</evidence>